<dbReference type="InterPro" id="IPR035317">
    <property type="entry name" value="DUF5375"/>
</dbReference>
<sequence>MKDRTLSPELRAALSRRAVACAWLTVCREQQRYPGLTLARLEHIIETELEGFYLRQHGRLRGQEIACALLDDLLSTGPLKSAPRLSFLGQVMMDELCGRMTDAPVLH</sequence>
<dbReference type="Proteomes" id="UP000219271">
    <property type="component" value="Unassembled WGS sequence"/>
</dbReference>
<accession>A0A286BWD1</accession>
<keyword evidence="2" id="KW-1185">Reference proteome</keyword>
<proteinExistence type="predicted"/>
<dbReference type="RefSeq" id="WP_097096376.1">
    <property type="nucleotide sequence ID" value="NZ_OCMY01000001.1"/>
</dbReference>
<dbReference type="Pfam" id="PF17345">
    <property type="entry name" value="DUF5375"/>
    <property type="match status" value="1"/>
</dbReference>
<gene>
    <name evidence="1" type="ORF">SAMN06273570_2879</name>
</gene>
<evidence type="ECO:0000313" key="1">
    <source>
        <dbReference type="EMBL" id="SOD38463.1"/>
    </source>
</evidence>
<organism evidence="1 2">
    <name type="scientific">Candidatus Pantoea floridensis</name>
    <dbReference type="NCBI Taxonomy" id="1938870"/>
    <lineage>
        <taxon>Bacteria</taxon>
        <taxon>Pseudomonadati</taxon>
        <taxon>Pseudomonadota</taxon>
        <taxon>Gammaproteobacteria</taxon>
        <taxon>Enterobacterales</taxon>
        <taxon>Erwiniaceae</taxon>
        <taxon>Pantoea</taxon>
    </lineage>
</organism>
<reference evidence="2" key="1">
    <citation type="submission" date="2017-09" db="EMBL/GenBank/DDBJ databases">
        <authorList>
            <person name="Varghese N."/>
            <person name="Submissions S."/>
        </authorList>
    </citation>
    <scope>NUCLEOTIDE SEQUENCE [LARGE SCALE GENOMIC DNA]</scope>
    <source>
        <strain evidence="2">JKS000234</strain>
    </source>
</reference>
<dbReference type="OrthoDB" id="6540024at2"/>
<dbReference type="AlphaFoldDB" id="A0A286BWD1"/>
<evidence type="ECO:0000313" key="2">
    <source>
        <dbReference type="Proteomes" id="UP000219271"/>
    </source>
</evidence>
<protein>
    <recommendedName>
        <fullName evidence="3">DUF5375 domain-containing protein</fullName>
    </recommendedName>
</protein>
<dbReference type="EMBL" id="OCMY01000001">
    <property type="protein sequence ID" value="SOD38463.1"/>
    <property type="molecule type" value="Genomic_DNA"/>
</dbReference>
<evidence type="ECO:0008006" key="3">
    <source>
        <dbReference type="Google" id="ProtNLM"/>
    </source>
</evidence>
<name>A0A286BWD1_9GAMM</name>